<name>A0A158JGI2_9BURK</name>
<gene>
    <name evidence="1" type="ORF">AWB69_07910</name>
</gene>
<proteinExistence type="predicted"/>
<dbReference type="GO" id="GO:0008237">
    <property type="term" value="F:metallopeptidase activity"/>
    <property type="evidence" value="ECO:0007669"/>
    <property type="project" value="InterPro"/>
</dbReference>
<dbReference type="InterPro" id="IPR008727">
    <property type="entry name" value="PAAR_motif"/>
</dbReference>
<dbReference type="Proteomes" id="UP000054683">
    <property type="component" value="Unassembled WGS sequence"/>
</dbReference>
<protein>
    <recommendedName>
        <fullName evidence="3">PAAR repeat-containing protein</fullName>
    </recommendedName>
</protein>
<dbReference type="OrthoDB" id="8565659at2"/>
<organism evidence="1 2">
    <name type="scientific">Caballeronia udeis</name>
    <dbReference type="NCBI Taxonomy" id="1232866"/>
    <lineage>
        <taxon>Bacteria</taxon>
        <taxon>Pseudomonadati</taxon>
        <taxon>Pseudomonadota</taxon>
        <taxon>Betaproteobacteria</taxon>
        <taxon>Burkholderiales</taxon>
        <taxon>Burkholderiaceae</taxon>
        <taxon>Caballeronia</taxon>
    </lineage>
</organism>
<dbReference type="RefSeq" id="WP_062092022.1">
    <property type="nucleotide sequence ID" value="NZ_FCOK02000088.1"/>
</dbReference>
<dbReference type="InterPro" id="IPR024079">
    <property type="entry name" value="MetalloPept_cat_dom_sf"/>
</dbReference>
<dbReference type="Gene3D" id="3.40.390.10">
    <property type="entry name" value="Collagenase (Catalytic Domain)"/>
    <property type="match status" value="1"/>
</dbReference>
<dbReference type="AlphaFoldDB" id="A0A158JGI2"/>
<sequence length="369" mass="40032">MRRAAVRHGDPTTTRGFVMAYSSTFHDDGRKIALSGDEATCGNCKGAFKIYGTGKGISEKGRDAVLDGDPVLCPCGKNRVIVGDNPGIFLTTNEESAIVRVAAGSFGIAPTLAPSARVVDADDSEGTYPAPVSDAKGKTDCSYLDGSTARIDAPADFYKHVNSVVVRPGQQTTFDFPGGGPGVATEYAATVNGRPVNIYVPAQAPKQGYGVPGQQEIAKALEAVPPQQYKDLKRVSINPVANLQDAIWQRKYNDPEFSSGATASIDQGVAFYPWKGVSTFPQRYIDSTMLHETGHLWSEGLWSDPEKKREWQDAVASDRQAPSQYAQKNVTEDFAESANMYWSSKGTPCETEGRDRYPARFTYFDKISR</sequence>
<evidence type="ECO:0000313" key="2">
    <source>
        <dbReference type="Proteomes" id="UP000054683"/>
    </source>
</evidence>
<evidence type="ECO:0000313" key="1">
    <source>
        <dbReference type="EMBL" id="SAL67967.1"/>
    </source>
</evidence>
<dbReference type="CDD" id="cd14744">
    <property type="entry name" value="PAAR_CT_2"/>
    <property type="match status" value="1"/>
</dbReference>
<dbReference type="Pfam" id="PF05488">
    <property type="entry name" value="PAAR_motif"/>
    <property type="match status" value="1"/>
</dbReference>
<accession>A0A158JGI2</accession>
<dbReference type="EMBL" id="FCOK02000088">
    <property type="protein sequence ID" value="SAL67967.1"/>
    <property type="molecule type" value="Genomic_DNA"/>
</dbReference>
<dbReference type="SUPFAM" id="SSF55486">
    <property type="entry name" value="Metalloproteases ('zincins'), catalytic domain"/>
    <property type="match status" value="1"/>
</dbReference>
<evidence type="ECO:0008006" key="3">
    <source>
        <dbReference type="Google" id="ProtNLM"/>
    </source>
</evidence>
<reference evidence="1 2" key="1">
    <citation type="submission" date="2016-01" db="EMBL/GenBank/DDBJ databases">
        <authorList>
            <person name="Oliw E.H."/>
        </authorList>
    </citation>
    <scope>NUCLEOTIDE SEQUENCE [LARGE SCALE GENOMIC DNA]</scope>
    <source>
        <strain evidence="1">LMG 27134</strain>
    </source>
</reference>